<keyword evidence="1" id="KW-0472">Membrane</keyword>
<keyword evidence="1" id="KW-1133">Transmembrane helix</keyword>
<dbReference type="RefSeq" id="WP_162665924.1">
    <property type="nucleotide sequence ID" value="NZ_LR593886.1"/>
</dbReference>
<dbReference type="Proteomes" id="UP000464178">
    <property type="component" value="Chromosome"/>
</dbReference>
<keyword evidence="3" id="KW-1185">Reference proteome</keyword>
<reference evidence="2 3" key="1">
    <citation type="submission" date="2019-05" db="EMBL/GenBank/DDBJ databases">
        <authorList>
            <consortium name="Science for Life Laboratories"/>
        </authorList>
    </citation>
    <scope>NUCLEOTIDE SEQUENCE [LARGE SCALE GENOMIC DNA]</scope>
    <source>
        <strain evidence="2">Soil9</strain>
    </source>
</reference>
<dbReference type="AlphaFoldDB" id="A0A6P2CPK9"/>
<evidence type="ECO:0000256" key="1">
    <source>
        <dbReference type="SAM" id="Phobius"/>
    </source>
</evidence>
<organism evidence="2 3">
    <name type="scientific">Gemmata massiliana</name>
    <dbReference type="NCBI Taxonomy" id="1210884"/>
    <lineage>
        <taxon>Bacteria</taxon>
        <taxon>Pseudomonadati</taxon>
        <taxon>Planctomycetota</taxon>
        <taxon>Planctomycetia</taxon>
        <taxon>Gemmatales</taxon>
        <taxon>Gemmataceae</taxon>
        <taxon>Gemmata</taxon>
    </lineage>
</organism>
<proteinExistence type="predicted"/>
<protein>
    <submittedName>
        <fullName evidence="2">Uncharacterized protein</fullName>
    </submittedName>
</protein>
<feature type="transmembrane region" description="Helical" evidence="1">
    <location>
        <begin position="200"/>
        <end position="220"/>
    </location>
</feature>
<keyword evidence="1" id="KW-0812">Transmembrane</keyword>
<name>A0A6P2CPK9_9BACT</name>
<dbReference type="KEGG" id="gms:SOIL9_68710"/>
<feature type="transmembrane region" description="Helical" evidence="1">
    <location>
        <begin position="226"/>
        <end position="250"/>
    </location>
</feature>
<feature type="transmembrane region" description="Helical" evidence="1">
    <location>
        <begin position="41"/>
        <end position="58"/>
    </location>
</feature>
<evidence type="ECO:0000313" key="3">
    <source>
        <dbReference type="Proteomes" id="UP000464178"/>
    </source>
</evidence>
<evidence type="ECO:0000313" key="2">
    <source>
        <dbReference type="EMBL" id="VTR90843.1"/>
    </source>
</evidence>
<sequence length="287" mass="31399">MTLLLVFALLTVGLTALFLGGTIVAQSYMYQEAAPRLPLRALVGGLLLGGFLTLWTSIDKNRPGQYETFFNFSAYSTAEFTEFEAVRWTTVGGKFKTEADGKESETVVKFKRSAGGKGASFMEEGTNETFKTNTGAYMTGAIRVKAANDPEPVRYNAKVQESPGTKTKTYTTERQFVEVNGDRYVNANQMGTLFVPSTKTLFVALLLNISLLLMWLVVTWPVLRFAFAHALGFTVVGTLVTMFALMPLLFKYNRPEPKPAPEATAWVTDPGNGIPTGQIARAAKITG</sequence>
<dbReference type="EMBL" id="LR593886">
    <property type="protein sequence ID" value="VTR90843.1"/>
    <property type="molecule type" value="Genomic_DNA"/>
</dbReference>
<accession>A0A6P2CPK9</accession>
<gene>
    <name evidence="2" type="ORF">SOIL9_68710</name>
</gene>